<evidence type="ECO:0000259" key="1">
    <source>
        <dbReference type="Pfam" id="PF00144"/>
    </source>
</evidence>
<proteinExistence type="predicted"/>
<name>A0A7W7SYK3_9PSEU</name>
<dbReference type="SUPFAM" id="SSF56601">
    <property type="entry name" value="beta-lactamase/transpeptidase-like"/>
    <property type="match status" value="1"/>
</dbReference>
<accession>A0A7W7SYK3</accession>
<organism evidence="2 3">
    <name type="scientific">Saccharothrix violaceirubra</name>
    <dbReference type="NCBI Taxonomy" id="413306"/>
    <lineage>
        <taxon>Bacteria</taxon>
        <taxon>Bacillati</taxon>
        <taxon>Actinomycetota</taxon>
        <taxon>Actinomycetes</taxon>
        <taxon>Pseudonocardiales</taxon>
        <taxon>Pseudonocardiaceae</taxon>
        <taxon>Saccharothrix</taxon>
    </lineage>
</organism>
<dbReference type="InterPro" id="IPR001466">
    <property type="entry name" value="Beta-lactam-related"/>
</dbReference>
<reference evidence="2 3" key="1">
    <citation type="submission" date="2020-08" db="EMBL/GenBank/DDBJ databases">
        <title>Sequencing the genomes of 1000 actinobacteria strains.</title>
        <authorList>
            <person name="Klenk H.-P."/>
        </authorList>
    </citation>
    <scope>NUCLEOTIDE SEQUENCE [LARGE SCALE GENOMIC DNA]</scope>
    <source>
        <strain evidence="2 3">DSM 45084</strain>
    </source>
</reference>
<protein>
    <submittedName>
        <fullName evidence="2">CubicO group peptidase (Beta-lactamase class C family)</fullName>
    </submittedName>
</protein>
<dbReference type="InterPro" id="IPR012338">
    <property type="entry name" value="Beta-lactam/transpept-like"/>
</dbReference>
<gene>
    <name evidence="2" type="ORF">F4559_000680</name>
</gene>
<evidence type="ECO:0000313" key="2">
    <source>
        <dbReference type="EMBL" id="MBB4963321.1"/>
    </source>
</evidence>
<feature type="domain" description="Beta-lactamase-related" evidence="1">
    <location>
        <begin position="8"/>
        <end position="85"/>
    </location>
</feature>
<comment type="caution">
    <text evidence="2">The sequence shown here is derived from an EMBL/GenBank/DDBJ whole genome shotgun (WGS) entry which is preliminary data.</text>
</comment>
<dbReference type="AlphaFoldDB" id="A0A7W7SYK3"/>
<dbReference type="Proteomes" id="UP000542674">
    <property type="component" value="Unassembled WGS sequence"/>
</dbReference>
<sequence length="116" mass="12256">MNPSLDWAAGEMTSTADDLSRFLDALLGGRPTSPAALAAMRTTRPTGSLFAYGLGLQRFDLPCGRSAWGHGGELVGYLIYALRDDDGERAVLSYDPLPGGVPGESLATLFSTVYCP</sequence>
<evidence type="ECO:0000313" key="3">
    <source>
        <dbReference type="Proteomes" id="UP000542674"/>
    </source>
</evidence>
<dbReference type="Pfam" id="PF00144">
    <property type="entry name" value="Beta-lactamase"/>
    <property type="match status" value="1"/>
</dbReference>
<keyword evidence="3" id="KW-1185">Reference proteome</keyword>
<dbReference type="EMBL" id="JACHJS010000001">
    <property type="protein sequence ID" value="MBB4963321.1"/>
    <property type="molecule type" value="Genomic_DNA"/>
</dbReference>
<dbReference type="Gene3D" id="3.40.710.10">
    <property type="entry name" value="DD-peptidase/beta-lactamase superfamily"/>
    <property type="match status" value="1"/>
</dbReference>